<organism evidence="3 4">
    <name type="scientific">Arxiozyma heterogenica</name>
    <dbReference type="NCBI Taxonomy" id="278026"/>
    <lineage>
        <taxon>Eukaryota</taxon>
        <taxon>Fungi</taxon>
        <taxon>Dikarya</taxon>
        <taxon>Ascomycota</taxon>
        <taxon>Saccharomycotina</taxon>
        <taxon>Saccharomycetes</taxon>
        <taxon>Saccharomycetales</taxon>
        <taxon>Saccharomycetaceae</taxon>
        <taxon>Arxiozyma</taxon>
    </lineage>
</organism>
<evidence type="ECO:0000313" key="3">
    <source>
        <dbReference type="EMBL" id="KAK5773901.1"/>
    </source>
</evidence>
<dbReference type="Gene3D" id="3.80.10.10">
    <property type="entry name" value="Ribonuclease Inhibitor"/>
    <property type="match status" value="3"/>
</dbReference>
<dbReference type="AlphaFoldDB" id="A0AAN7VZK0"/>
<feature type="domain" description="F-box/LRR-repeat protein 15-like leucin rich repeat" evidence="2">
    <location>
        <begin position="381"/>
        <end position="513"/>
    </location>
</feature>
<protein>
    <recommendedName>
        <fullName evidence="2">F-box/LRR-repeat protein 15-like leucin rich repeat domain-containing protein</fullName>
    </recommendedName>
</protein>
<dbReference type="PANTHER" id="PTHR13318">
    <property type="entry name" value="PARTNER OF PAIRED, ISOFORM B-RELATED"/>
    <property type="match status" value="1"/>
</dbReference>
<accession>A0AAN7VZK0</accession>
<dbReference type="InterPro" id="IPR032675">
    <property type="entry name" value="LRR_dom_sf"/>
</dbReference>
<reference evidence="4" key="1">
    <citation type="submission" date="2023-07" db="EMBL/GenBank/DDBJ databases">
        <title>A draft genome of Kazachstania heterogenica Y-27499.</title>
        <authorList>
            <person name="Donic C."/>
            <person name="Kralova J.S."/>
            <person name="Fidel L."/>
            <person name="Ben-Dor S."/>
            <person name="Jung S."/>
        </authorList>
    </citation>
    <scope>NUCLEOTIDE SEQUENCE [LARGE SCALE GENOMIC DNA]</scope>
    <source>
        <strain evidence="4">Y27499</strain>
    </source>
</reference>
<keyword evidence="4" id="KW-1185">Reference proteome</keyword>
<dbReference type="InterPro" id="IPR057207">
    <property type="entry name" value="FBXL15_LRR"/>
</dbReference>
<sequence>MYRSRRRNRTSGIKGPNSALTQFLQEEGISAEAIKQRWKDRFHRKESQEPQLDNSVDDETLIKRTKSDDEIEDSSDGHSASSSDEEETETDKDLVNQTKINKFNEDSDEEEYDEESSKIQVLSKSADNLQDRDLKKIKNRQILENRRKRKKRAEVLLDRKAETLPSLQELCVNKITENIVTWEKNSSETSNNPLFTQLRENLGGISNENLDSLAKALSKNRALDDTTLQLFLKTDLKSLTFHDCSKISYEGYKILAIFSPHLEYLTLNMCGQLNNEALIYLAEKLTKLKSLKLDGPFLINEKTWDKFFEIMASRLKEFHISNTHRITDKNLITLLTTSQTVLESLGLSRLDSISNYAIIPQYLQCSSFHTLQIQYPYNEEDVSDEVIINILGQVGSSLKHLSLDGCLELTDSFVINGMGAFLSGNNNVNTLLETLSLAELDQLSTDSLVYFLSQISLPSLKSFSIRRCIQLQDPVIQELLLNSAKNSLITLDLNSVKLLTDQAFALMECPKLQYIDLGFVRCVSDQVIELLGKQNPQLKLLEVFGDNKITNRVRVRQGLTLIGLQGDAI</sequence>
<proteinExistence type="predicted"/>
<dbReference type="SMART" id="SM00367">
    <property type="entry name" value="LRR_CC"/>
    <property type="match status" value="6"/>
</dbReference>
<dbReference type="GO" id="GO:0031146">
    <property type="term" value="P:SCF-dependent proteasomal ubiquitin-dependent protein catabolic process"/>
    <property type="evidence" value="ECO:0007669"/>
    <property type="project" value="TreeGrafter"/>
</dbReference>
<feature type="region of interest" description="Disordered" evidence="1">
    <location>
        <begin position="40"/>
        <end position="119"/>
    </location>
</feature>
<comment type="caution">
    <text evidence="3">The sequence shown here is derived from an EMBL/GenBank/DDBJ whole genome shotgun (WGS) entry which is preliminary data.</text>
</comment>
<evidence type="ECO:0000259" key="2">
    <source>
        <dbReference type="Pfam" id="PF25372"/>
    </source>
</evidence>
<dbReference type="PANTHER" id="PTHR13318:SF247">
    <property type="entry name" value="GH16156P"/>
    <property type="match status" value="1"/>
</dbReference>
<gene>
    <name evidence="3" type="ORF">RI543_004802</name>
</gene>
<name>A0AAN7VZK0_9SACH</name>
<dbReference type="SUPFAM" id="SSF52047">
    <property type="entry name" value="RNI-like"/>
    <property type="match status" value="1"/>
</dbReference>
<dbReference type="Pfam" id="PF25372">
    <property type="entry name" value="DUF7885"/>
    <property type="match status" value="1"/>
</dbReference>
<dbReference type="Proteomes" id="UP001306508">
    <property type="component" value="Unassembled WGS sequence"/>
</dbReference>
<evidence type="ECO:0000313" key="4">
    <source>
        <dbReference type="Proteomes" id="UP001306508"/>
    </source>
</evidence>
<dbReference type="InterPro" id="IPR006553">
    <property type="entry name" value="Leu-rich_rpt_Cys-con_subtyp"/>
</dbReference>
<dbReference type="EMBL" id="JAWIZZ010000061">
    <property type="protein sequence ID" value="KAK5773901.1"/>
    <property type="molecule type" value="Genomic_DNA"/>
</dbReference>
<dbReference type="GO" id="GO:0019005">
    <property type="term" value="C:SCF ubiquitin ligase complex"/>
    <property type="evidence" value="ECO:0007669"/>
    <property type="project" value="TreeGrafter"/>
</dbReference>
<evidence type="ECO:0000256" key="1">
    <source>
        <dbReference type="SAM" id="MobiDB-lite"/>
    </source>
</evidence>